<evidence type="ECO:0000259" key="2">
    <source>
        <dbReference type="PROSITE" id="PS51729"/>
    </source>
</evidence>
<dbReference type="PANTHER" id="PTHR31435:SF9">
    <property type="entry name" value="PROTEIN NATD1"/>
    <property type="match status" value="1"/>
</dbReference>
<dbReference type="GO" id="GO:0016747">
    <property type="term" value="F:acyltransferase activity, transferring groups other than amino-acyl groups"/>
    <property type="evidence" value="ECO:0007669"/>
    <property type="project" value="InterPro"/>
</dbReference>
<feature type="domain" description="N-acetyltransferase" evidence="1">
    <location>
        <begin position="1"/>
        <end position="91"/>
    </location>
</feature>
<dbReference type="RefSeq" id="WP_054645993.1">
    <property type="nucleotide sequence ID" value="NZ_FUXS01000002.1"/>
</dbReference>
<evidence type="ECO:0000313" key="3">
    <source>
        <dbReference type="EMBL" id="KRN78781.1"/>
    </source>
</evidence>
<evidence type="ECO:0000313" key="4">
    <source>
        <dbReference type="Proteomes" id="UP000051565"/>
    </source>
</evidence>
<dbReference type="GeneID" id="61249815"/>
<gene>
    <name evidence="3" type="ORF">IV52_GL001060</name>
</gene>
<dbReference type="PROSITE" id="PS51729">
    <property type="entry name" value="GNAT_YJDJ"/>
    <property type="match status" value="1"/>
</dbReference>
<dbReference type="Gene3D" id="3.40.630.30">
    <property type="match status" value="1"/>
</dbReference>
<dbReference type="EMBL" id="JQBT01000033">
    <property type="protein sequence ID" value="KRN78781.1"/>
    <property type="molecule type" value="Genomic_DNA"/>
</dbReference>
<organism evidence="3 4">
    <name type="scientific">Fructilactobacillus lindneri DSM 20690 = JCM 11027</name>
    <dbReference type="NCBI Taxonomy" id="1122148"/>
    <lineage>
        <taxon>Bacteria</taxon>
        <taxon>Bacillati</taxon>
        <taxon>Bacillota</taxon>
        <taxon>Bacilli</taxon>
        <taxon>Lactobacillales</taxon>
        <taxon>Lactobacillaceae</taxon>
        <taxon>Fructilactobacillus</taxon>
    </lineage>
</organism>
<dbReference type="InterPro" id="IPR045057">
    <property type="entry name" value="Gcn5-rel_NAT"/>
</dbReference>
<dbReference type="InterPro" id="IPR031165">
    <property type="entry name" value="GNAT_YJDJ"/>
</dbReference>
<dbReference type="PANTHER" id="PTHR31435">
    <property type="entry name" value="PROTEIN NATD1"/>
    <property type="match status" value="1"/>
</dbReference>
<feature type="domain" description="N-acetyltransferase" evidence="2">
    <location>
        <begin position="2"/>
        <end position="89"/>
    </location>
</feature>
<keyword evidence="4" id="KW-1185">Reference proteome</keyword>
<name>A0A0R2JXG0_9LACO</name>
<sequence>MKFDFEPGRFYANDEQGNLVAEVSFTVEDETIFINHTFVNPDYRGRGLAGKLMLVMIDYAEKQHQQIVPVCSFAQTFFARNTKYNHLLRRN</sequence>
<dbReference type="OrthoDB" id="9793389at2"/>
<dbReference type="InterPro" id="IPR016181">
    <property type="entry name" value="Acyl_CoA_acyltransferase"/>
</dbReference>
<dbReference type="AlphaFoldDB" id="A0A0R2JXG0"/>
<dbReference type="Proteomes" id="UP000051565">
    <property type="component" value="Unassembled WGS sequence"/>
</dbReference>
<protein>
    <submittedName>
        <fullName evidence="3">Uncharacterized protein</fullName>
    </submittedName>
</protein>
<dbReference type="STRING" id="53444.AYR59_02855"/>
<evidence type="ECO:0000259" key="1">
    <source>
        <dbReference type="PROSITE" id="PS51186"/>
    </source>
</evidence>
<accession>A0A0R2JXG0</accession>
<proteinExistence type="predicted"/>
<reference evidence="3 4" key="1">
    <citation type="journal article" date="2015" name="Genome Announc.">
        <title>Expanding the biotechnology potential of lactobacilli through comparative genomics of 213 strains and associated genera.</title>
        <authorList>
            <person name="Sun Z."/>
            <person name="Harris H.M."/>
            <person name="McCann A."/>
            <person name="Guo C."/>
            <person name="Argimon S."/>
            <person name="Zhang W."/>
            <person name="Yang X."/>
            <person name="Jeffery I.B."/>
            <person name="Cooney J.C."/>
            <person name="Kagawa T.F."/>
            <person name="Liu W."/>
            <person name="Song Y."/>
            <person name="Salvetti E."/>
            <person name="Wrobel A."/>
            <person name="Rasinkangas P."/>
            <person name="Parkhill J."/>
            <person name="Rea M.C."/>
            <person name="O'Sullivan O."/>
            <person name="Ritari J."/>
            <person name="Douillard F.P."/>
            <person name="Paul Ross R."/>
            <person name="Yang R."/>
            <person name="Briner A.E."/>
            <person name="Felis G.E."/>
            <person name="de Vos W.M."/>
            <person name="Barrangou R."/>
            <person name="Klaenhammer T.R."/>
            <person name="Caufield P.W."/>
            <person name="Cui Y."/>
            <person name="Zhang H."/>
            <person name="O'Toole P.W."/>
        </authorList>
    </citation>
    <scope>NUCLEOTIDE SEQUENCE [LARGE SCALE GENOMIC DNA]</scope>
    <source>
        <strain evidence="3 4">DSM 20690</strain>
    </source>
</reference>
<dbReference type="InterPro" id="IPR000182">
    <property type="entry name" value="GNAT_dom"/>
</dbReference>
<dbReference type="CDD" id="cd04301">
    <property type="entry name" value="NAT_SF"/>
    <property type="match status" value="1"/>
</dbReference>
<dbReference type="SUPFAM" id="SSF55729">
    <property type="entry name" value="Acyl-CoA N-acyltransferases (Nat)"/>
    <property type="match status" value="1"/>
</dbReference>
<dbReference type="Pfam" id="PF14542">
    <property type="entry name" value="Acetyltransf_CG"/>
    <property type="match status" value="1"/>
</dbReference>
<dbReference type="PROSITE" id="PS51186">
    <property type="entry name" value="GNAT"/>
    <property type="match status" value="1"/>
</dbReference>
<dbReference type="PATRIC" id="fig|1122148.6.peg.1086"/>
<comment type="caution">
    <text evidence="3">The sequence shown here is derived from an EMBL/GenBank/DDBJ whole genome shotgun (WGS) entry which is preliminary data.</text>
</comment>